<accession>A0A9J9HGF1</accession>
<dbReference type="KEGG" id="swi:Swit_4667"/>
<evidence type="ECO:0000313" key="4">
    <source>
        <dbReference type="EMBL" id="ABQ71004.1"/>
    </source>
</evidence>
<dbReference type="InterPro" id="IPR006442">
    <property type="entry name" value="Antitoxin_Phd/YefM"/>
</dbReference>
<evidence type="ECO:0000256" key="2">
    <source>
        <dbReference type="RuleBase" id="RU362080"/>
    </source>
</evidence>
<dbReference type="Proteomes" id="UP000001989">
    <property type="component" value="Chromosome"/>
</dbReference>
<protein>
    <recommendedName>
        <fullName evidence="2">Antitoxin</fullName>
    </recommendedName>
</protein>
<dbReference type="InterPro" id="IPR036165">
    <property type="entry name" value="YefM-like_sf"/>
</dbReference>
<feature type="region of interest" description="Disordered" evidence="3">
    <location>
        <begin position="71"/>
        <end position="97"/>
    </location>
</feature>
<evidence type="ECO:0000256" key="3">
    <source>
        <dbReference type="SAM" id="MobiDB-lite"/>
    </source>
</evidence>
<comment type="function">
    <text evidence="2">Antitoxin component of a type II toxin-antitoxin (TA) system.</text>
</comment>
<comment type="similarity">
    <text evidence="1 2">Belongs to the phD/YefM antitoxin family.</text>
</comment>
<name>A0A9J9HGF1_RHIWR</name>
<dbReference type="Pfam" id="PF02604">
    <property type="entry name" value="PhdYeFM_antitox"/>
    <property type="match status" value="1"/>
</dbReference>
<gene>
    <name evidence="4" type="ordered locus">Swit_4667</name>
</gene>
<evidence type="ECO:0000256" key="1">
    <source>
        <dbReference type="ARBA" id="ARBA00009981"/>
    </source>
</evidence>
<keyword evidence="5" id="KW-1185">Reference proteome</keyword>
<dbReference type="NCBIfam" id="TIGR01552">
    <property type="entry name" value="phd_fam"/>
    <property type="match status" value="1"/>
</dbReference>
<reference evidence="4 5" key="1">
    <citation type="journal article" date="2010" name="J. Bacteriol.">
        <title>Genome sequence of the dioxin-mineralizing bacterium Sphingomonas wittichii RW1.</title>
        <authorList>
            <person name="Miller T.R."/>
            <person name="Delcher A.L."/>
            <person name="Salzberg S.L."/>
            <person name="Saunders E."/>
            <person name="Detter J.C."/>
            <person name="Halden R.U."/>
        </authorList>
    </citation>
    <scope>NUCLEOTIDE SEQUENCE [LARGE SCALE GENOMIC DNA]</scope>
    <source>
        <strain evidence="5">DSM 6014 / CCUG 31198 / JCM 15750 / NBRC 105917 / EY 4224 / RW1</strain>
    </source>
</reference>
<dbReference type="Gene3D" id="3.40.1620.10">
    <property type="entry name" value="YefM-like domain"/>
    <property type="match status" value="1"/>
</dbReference>
<dbReference type="AlphaFoldDB" id="A0A9J9HGF1"/>
<dbReference type="OrthoDB" id="7473440at2"/>
<sequence>MVAENVTEGGHGMRVSVTEAKGQLTELVRRAEAGDEVILTRHGHAAVRLVPVKPLPDSRSRKALLDAVRASAAEKATAGPNAARSQDFLYGEDGLPE</sequence>
<evidence type="ECO:0000313" key="5">
    <source>
        <dbReference type="Proteomes" id="UP000001989"/>
    </source>
</evidence>
<dbReference type="EMBL" id="CP000699">
    <property type="protein sequence ID" value="ABQ71004.1"/>
    <property type="molecule type" value="Genomic_DNA"/>
</dbReference>
<dbReference type="SUPFAM" id="SSF143120">
    <property type="entry name" value="YefM-like"/>
    <property type="match status" value="1"/>
</dbReference>
<organism evidence="4 5">
    <name type="scientific">Rhizorhabdus wittichii (strain DSM 6014 / CCUG 31198 / JCM 15750 / NBRC 105917 / EY 4224 / RW1)</name>
    <name type="common">Sphingomonas wittichii</name>
    <dbReference type="NCBI Taxonomy" id="392499"/>
    <lineage>
        <taxon>Bacteria</taxon>
        <taxon>Pseudomonadati</taxon>
        <taxon>Pseudomonadota</taxon>
        <taxon>Alphaproteobacteria</taxon>
        <taxon>Sphingomonadales</taxon>
        <taxon>Sphingomonadaceae</taxon>
        <taxon>Rhizorhabdus</taxon>
    </lineage>
</organism>
<proteinExistence type="inferred from homology"/>